<evidence type="ECO:0000313" key="2">
    <source>
        <dbReference type="Proteomes" id="UP000571554"/>
    </source>
</evidence>
<name>A0A7W9U544_9BURK</name>
<evidence type="ECO:0000313" key="1">
    <source>
        <dbReference type="EMBL" id="MBB6107183.1"/>
    </source>
</evidence>
<organism evidence="1 2">
    <name type="scientific">Paraburkholderia bannensis</name>
    <dbReference type="NCBI Taxonomy" id="765414"/>
    <lineage>
        <taxon>Bacteria</taxon>
        <taxon>Pseudomonadati</taxon>
        <taxon>Pseudomonadota</taxon>
        <taxon>Betaproteobacteria</taxon>
        <taxon>Burkholderiales</taxon>
        <taxon>Burkholderiaceae</taxon>
        <taxon>Paraburkholderia</taxon>
    </lineage>
</organism>
<accession>A0A7W9U544</accession>
<gene>
    <name evidence="1" type="ORF">F4827_007065</name>
</gene>
<reference evidence="1 2" key="1">
    <citation type="submission" date="2020-08" db="EMBL/GenBank/DDBJ databases">
        <title>Above-ground endophytic microbial communities from plants in different locations in the United States.</title>
        <authorList>
            <person name="Frank C."/>
        </authorList>
    </citation>
    <scope>NUCLEOTIDE SEQUENCE [LARGE SCALE GENOMIC DNA]</scope>
    <source>
        <strain evidence="1 2">WP4_2_2</strain>
    </source>
</reference>
<dbReference type="AlphaFoldDB" id="A0A7W9U544"/>
<protein>
    <submittedName>
        <fullName evidence="1">Uncharacterized protein</fullName>
    </submittedName>
</protein>
<proteinExistence type="predicted"/>
<dbReference type="Proteomes" id="UP000571554">
    <property type="component" value="Unassembled WGS sequence"/>
</dbReference>
<sequence length="110" mass="12263">MTDPHCGVAMIAQCVARIRMHENIELAVVDDKPRKYGCKLFICHSKLIRPHRMRTNWTFMKAADFHGIAQFLCDDFAQGPSGVARLRIEIDMSVPAGNVGGIGKVHDELS</sequence>
<comment type="caution">
    <text evidence="1">The sequence shown here is derived from an EMBL/GenBank/DDBJ whole genome shotgun (WGS) entry which is preliminary data.</text>
</comment>
<keyword evidence="2" id="KW-1185">Reference proteome</keyword>
<dbReference type="EMBL" id="JACHBW010000047">
    <property type="protein sequence ID" value="MBB6107183.1"/>
    <property type="molecule type" value="Genomic_DNA"/>
</dbReference>